<dbReference type="InterPro" id="IPR018795">
    <property type="entry name" value="K2013-like"/>
</dbReference>
<keyword evidence="5" id="KW-0472">Membrane</keyword>
<gene>
    <name evidence="7" type="ORF">SMN809_LOCUS72259</name>
</gene>
<evidence type="ECO:0000256" key="2">
    <source>
        <dbReference type="ARBA" id="ARBA00022692"/>
    </source>
</evidence>
<evidence type="ECO:0000256" key="6">
    <source>
        <dbReference type="ARBA" id="ARBA00023180"/>
    </source>
</evidence>
<evidence type="ECO:0000256" key="1">
    <source>
        <dbReference type="ARBA" id="ARBA00004479"/>
    </source>
</evidence>
<dbReference type="GO" id="GO:0016020">
    <property type="term" value="C:membrane"/>
    <property type="evidence" value="ECO:0007669"/>
    <property type="project" value="UniProtKB-SubCell"/>
</dbReference>
<dbReference type="AlphaFoldDB" id="A0A8S3I381"/>
<evidence type="ECO:0000256" key="5">
    <source>
        <dbReference type="ARBA" id="ARBA00023136"/>
    </source>
</evidence>
<evidence type="ECO:0000313" key="8">
    <source>
        <dbReference type="Proteomes" id="UP000676336"/>
    </source>
</evidence>
<protein>
    <submittedName>
        <fullName evidence="7">Uncharacterized protein</fullName>
    </submittedName>
</protein>
<keyword evidence="2" id="KW-0812">Transmembrane</keyword>
<keyword evidence="3" id="KW-0732">Signal</keyword>
<reference evidence="7" key="1">
    <citation type="submission" date="2021-02" db="EMBL/GenBank/DDBJ databases">
        <authorList>
            <person name="Nowell W R."/>
        </authorList>
    </citation>
    <scope>NUCLEOTIDE SEQUENCE</scope>
</reference>
<name>A0A8S3I381_9BILA</name>
<dbReference type="PANTHER" id="PTHR31386">
    <property type="entry name" value="UNCHARACTERIZED PROTEIN KIAA2013"/>
    <property type="match status" value="1"/>
</dbReference>
<comment type="subcellular location">
    <subcellularLocation>
        <location evidence="1">Membrane</location>
        <topology evidence="1">Single-pass type I membrane protein</topology>
    </subcellularLocation>
</comment>
<sequence length="133" mass="15372">MGSQRKETILTVIKYSSLIHVDSLLNDTYAKDWEIKLQKQAKDDLFEALSISFENLLKEHIDTWSSIWQSGFSISRSLAPSIMNGDVINRTIYYVLCSTPSPLYDLQVSDTKRMELNQTLFQIDRCYESHSTL</sequence>
<keyword evidence="4" id="KW-1133">Transmembrane helix</keyword>
<keyword evidence="6" id="KW-0325">Glycoprotein</keyword>
<accession>A0A8S3I381</accession>
<dbReference type="Pfam" id="PF10222">
    <property type="entry name" value="DUF2152"/>
    <property type="match status" value="1"/>
</dbReference>
<comment type="caution">
    <text evidence="7">The sequence shown here is derived from an EMBL/GenBank/DDBJ whole genome shotgun (WGS) entry which is preliminary data.</text>
</comment>
<evidence type="ECO:0000256" key="3">
    <source>
        <dbReference type="ARBA" id="ARBA00022729"/>
    </source>
</evidence>
<evidence type="ECO:0000256" key="4">
    <source>
        <dbReference type="ARBA" id="ARBA00022989"/>
    </source>
</evidence>
<organism evidence="7 8">
    <name type="scientific">Rotaria magnacalcarata</name>
    <dbReference type="NCBI Taxonomy" id="392030"/>
    <lineage>
        <taxon>Eukaryota</taxon>
        <taxon>Metazoa</taxon>
        <taxon>Spiralia</taxon>
        <taxon>Gnathifera</taxon>
        <taxon>Rotifera</taxon>
        <taxon>Eurotatoria</taxon>
        <taxon>Bdelloidea</taxon>
        <taxon>Philodinida</taxon>
        <taxon>Philodinidae</taxon>
        <taxon>Rotaria</taxon>
    </lineage>
</organism>
<dbReference type="EMBL" id="CAJOBI010325326">
    <property type="protein sequence ID" value="CAF5190873.1"/>
    <property type="molecule type" value="Genomic_DNA"/>
</dbReference>
<dbReference type="Proteomes" id="UP000676336">
    <property type="component" value="Unassembled WGS sequence"/>
</dbReference>
<evidence type="ECO:0000313" key="7">
    <source>
        <dbReference type="EMBL" id="CAF5190873.1"/>
    </source>
</evidence>
<dbReference type="PANTHER" id="PTHR31386:SF2">
    <property type="entry name" value="SIMILAR TO RIKEN CDNA 2510039O18"/>
    <property type="match status" value="1"/>
</dbReference>
<proteinExistence type="predicted"/>